<dbReference type="EMBL" id="GL732605">
    <property type="protein sequence ID" value="EFX71889.1"/>
    <property type="molecule type" value="Genomic_DNA"/>
</dbReference>
<evidence type="ECO:0000256" key="1">
    <source>
        <dbReference type="SAM" id="MobiDB-lite"/>
    </source>
</evidence>
<evidence type="ECO:0000313" key="2">
    <source>
        <dbReference type="EMBL" id="EFX71889.1"/>
    </source>
</evidence>
<dbReference type="eggNOG" id="KOG0504">
    <property type="taxonomic scope" value="Eukaryota"/>
</dbReference>
<reference evidence="2 3" key="1">
    <citation type="journal article" date="2011" name="Science">
        <title>The ecoresponsive genome of Daphnia pulex.</title>
        <authorList>
            <person name="Colbourne J.K."/>
            <person name="Pfrender M.E."/>
            <person name="Gilbert D."/>
            <person name="Thomas W.K."/>
            <person name="Tucker A."/>
            <person name="Oakley T.H."/>
            <person name="Tokishita S."/>
            <person name="Aerts A."/>
            <person name="Arnold G.J."/>
            <person name="Basu M.K."/>
            <person name="Bauer D.J."/>
            <person name="Caceres C.E."/>
            <person name="Carmel L."/>
            <person name="Casola C."/>
            <person name="Choi J.H."/>
            <person name="Detter J.C."/>
            <person name="Dong Q."/>
            <person name="Dusheyko S."/>
            <person name="Eads B.D."/>
            <person name="Frohlich T."/>
            <person name="Geiler-Samerotte K.A."/>
            <person name="Gerlach D."/>
            <person name="Hatcher P."/>
            <person name="Jogdeo S."/>
            <person name="Krijgsveld J."/>
            <person name="Kriventseva E.V."/>
            <person name="Kultz D."/>
            <person name="Laforsch C."/>
            <person name="Lindquist E."/>
            <person name="Lopez J."/>
            <person name="Manak J.R."/>
            <person name="Muller J."/>
            <person name="Pangilinan J."/>
            <person name="Patwardhan R.P."/>
            <person name="Pitluck S."/>
            <person name="Pritham E.J."/>
            <person name="Rechtsteiner A."/>
            <person name="Rho M."/>
            <person name="Rogozin I.B."/>
            <person name="Sakarya O."/>
            <person name="Salamov A."/>
            <person name="Schaack S."/>
            <person name="Shapiro H."/>
            <person name="Shiga Y."/>
            <person name="Skalitzky C."/>
            <person name="Smith Z."/>
            <person name="Souvorov A."/>
            <person name="Sung W."/>
            <person name="Tang Z."/>
            <person name="Tsuchiya D."/>
            <person name="Tu H."/>
            <person name="Vos H."/>
            <person name="Wang M."/>
            <person name="Wolf Y.I."/>
            <person name="Yamagata H."/>
            <person name="Yamada T."/>
            <person name="Ye Y."/>
            <person name="Shaw J.R."/>
            <person name="Andrews J."/>
            <person name="Crease T.J."/>
            <person name="Tang H."/>
            <person name="Lucas S.M."/>
            <person name="Robertson H.M."/>
            <person name="Bork P."/>
            <person name="Koonin E.V."/>
            <person name="Zdobnov E.M."/>
            <person name="Grigoriev I.V."/>
            <person name="Lynch M."/>
            <person name="Boore J.L."/>
        </authorList>
    </citation>
    <scope>NUCLEOTIDE SEQUENCE [LARGE SCALE GENOMIC DNA]</scope>
</reference>
<protein>
    <submittedName>
        <fullName evidence="2">Uncharacterized protein</fullName>
    </submittedName>
</protein>
<dbReference type="PANTHER" id="PTHR22882">
    <property type="entry name" value="SYNPHILIN-1"/>
    <property type="match status" value="1"/>
</dbReference>
<keyword evidence="3" id="KW-1185">Reference proteome</keyword>
<feature type="region of interest" description="Disordered" evidence="1">
    <location>
        <begin position="80"/>
        <end position="100"/>
    </location>
</feature>
<dbReference type="InterPro" id="IPR002110">
    <property type="entry name" value="Ankyrin_rpt"/>
</dbReference>
<dbReference type="InterPro" id="IPR040133">
    <property type="entry name" value="SNCAIP"/>
</dbReference>
<evidence type="ECO:0000313" key="3">
    <source>
        <dbReference type="Proteomes" id="UP000000305"/>
    </source>
</evidence>
<sequence>MGRGGGGVYGVGGLGGYARHDRHETQSVYALQSGGDVPALFRQTPQQQQRRTRNDPVVAVQVDHHRERAAAAAARHNYKPPTEWFKKKRPPPPISSASPASRLLKVGGANNSASSMDQQQQLLQLNKERGQTPDWIHKIFDVARRGHLLKLQRVMAGMEPTLVRNLSDHRGNNLLHVLAGSGNADALAWLCSSFGPEMQDALLDENKRGLTPVVAAIQGGRLEALQFLVDHTSARDRLAPVDGDRCLLHIAAKYGKVRPIPIPTRFNFQFNPLKISGNLGHF</sequence>
<dbReference type="STRING" id="6669.E9H8S2"/>
<dbReference type="SUPFAM" id="SSF48403">
    <property type="entry name" value="Ankyrin repeat"/>
    <property type="match status" value="1"/>
</dbReference>
<organism evidence="2 3">
    <name type="scientific">Daphnia pulex</name>
    <name type="common">Water flea</name>
    <dbReference type="NCBI Taxonomy" id="6669"/>
    <lineage>
        <taxon>Eukaryota</taxon>
        <taxon>Metazoa</taxon>
        <taxon>Ecdysozoa</taxon>
        <taxon>Arthropoda</taxon>
        <taxon>Crustacea</taxon>
        <taxon>Branchiopoda</taxon>
        <taxon>Diplostraca</taxon>
        <taxon>Cladocera</taxon>
        <taxon>Anomopoda</taxon>
        <taxon>Daphniidae</taxon>
        <taxon>Daphnia</taxon>
    </lineage>
</organism>
<dbReference type="AlphaFoldDB" id="E9H8S2"/>
<proteinExistence type="predicted"/>
<gene>
    <name evidence="2" type="ORF">DAPPUDRAFT_326783</name>
</gene>
<dbReference type="PANTHER" id="PTHR22882:SF3">
    <property type="entry name" value="SYNPHILIN-1"/>
    <property type="match status" value="1"/>
</dbReference>
<dbReference type="InParanoid" id="E9H8S2"/>
<dbReference type="KEGG" id="dpx:DAPPUDRAFT_326783"/>
<dbReference type="OrthoDB" id="6380923at2759"/>
<dbReference type="Proteomes" id="UP000000305">
    <property type="component" value="Unassembled WGS sequence"/>
</dbReference>
<dbReference type="Pfam" id="PF12796">
    <property type="entry name" value="Ank_2"/>
    <property type="match status" value="1"/>
</dbReference>
<dbReference type="Gene3D" id="1.25.40.20">
    <property type="entry name" value="Ankyrin repeat-containing domain"/>
    <property type="match status" value="1"/>
</dbReference>
<dbReference type="InterPro" id="IPR036770">
    <property type="entry name" value="Ankyrin_rpt-contain_sf"/>
</dbReference>
<name>E9H8S2_DAPPU</name>
<dbReference type="HOGENOM" id="CLU_987864_0_0_1"/>
<accession>E9H8S2</accession>